<name>A0A0F9UAQ8_9ZZZZ</name>
<organism evidence="1">
    <name type="scientific">marine sediment metagenome</name>
    <dbReference type="NCBI Taxonomy" id="412755"/>
    <lineage>
        <taxon>unclassified sequences</taxon>
        <taxon>metagenomes</taxon>
        <taxon>ecological metagenomes</taxon>
    </lineage>
</organism>
<reference evidence="1" key="1">
    <citation type="journal article" date="2015" name="Nature">
        <title>Complex archaea that bridge the gap between prokaryotes and eukaryotes.</title>
        <authorList>
            <person name="Spang A."/>
            <person name="Saw J.H."/>
            <person name="Jorgensen S.L."/>
            <person name="Zaremba-Niedzwiedzka K."/>
            <person name="Martijn J."/>
            <person name="Lind A.E."/>
            <person name="van Eijk R."/>
            <person name="Schleper C."/>
            <person name="Guy L."/>
            <person name="Ettema T.J."/>
        </authorList>
    </citation>
    <scope>NUCLEOTIDE SEQUENCE</scope>
</reference>
<proteinExistence type="predicted"/>
<dbReference type="EMBL" id="LAZR01001098">
    <property type="protein sequence ID" value="KKN50728.1"/>
    <property type="molecule type" value="Genomic_DNA"/>
</dbReference>
<dbReference type="AlphaFoldDB" id="A0A0F9UAQ8"/>
<gene>
    <name evidence="1" type="ORF">LCGC14_0629900</name>
</gene>
<comment type="caution">
    <text evidence="1">The sequence shown here is derived from an EMBL/GenBank/DDBJ whole genome shotgun (WGS) entry which is preliminary data.</text>
</comment>
<evidence type="ECO:0000313" key="1">
    <source>
        <dbReference type="EMBL" id="KKN50728.1"/>
    </source>
</evidence>
<protein>
    <submittedName>
        <fullName evidence="1">Uncharacterized protein</fullName>
    </submittedName>
</protein>
<sequence length="75" mass="8790">MVEEASDSPDWKHGETLIRDTYFEEYTRDFAEDIGAIDHNSPWPACHIDWDAATDALKMDYMEVDFNGVDYWIRA</sequence>
<accession>A0A0F9UAQ8</accession>